<evidence type="ECO:0008006" key="4">
    <source>
        <dbReference type="Google" id="ProtNLM"/>
    </source>
</evidence>
<keyword evidence="1" id="KW-0472">Membrane</keyword>
<keyword evidence="3" id="KW-1185">Reference proteome</keyword>
<dbReference type="STRING" id="626937.HMPREF3293_01400"/>
<dbReference type="Proteomes" id="UP000070366">
    <property type="component" value="Unassembled WGS sequence"/>
</dbReference>
<dbReference type="InterPro" id="IPR032340">
    <property type="entry name" value="DUF4860"/>
</dbReference>
<protein>
    <recommendedName>
        <fullName evidence="4">DUF4860 domain-containing protein</fullName>
    </recommendedName>
</protein>
<dbReference type="AlphaFoldDB" id="A0A136Q4R2"/>
<organism evidence="2 3">
    <name type="scientific">Christensenella minuta</name>
    <dbReference type="NCBI Taxonomy" id="626937"/>
    <lineage>
        <taxon>Bacteria</taxon>
        <taxon>Bacillati</taxon>
        <taxon>Bacillota</taxon>
        <taxon>Clostridia</taxon>
        <taxon>Christensenellales</taxon>
        <taxon>Christensenellaceae</taxon>
        <taxon>Christensenella</taxon>
    </lineage>
</organism>
<evidence type="ECO:0000313" key="2">
    <source>
        <dbReference type="EMBL" id="KXK65678.1"/>
    </source>
</evidence>
<sequence length="170" mass="18275">MSRTRKGGSRMDRKQHTIDIVFALSLFCVFAVLSLFVVVMGANVYRGISSEMTAGYHMRSSLVYMTEKVRQAGGADGFSTAEVDGGDALVLPSSANGKDYETWIFVSGDKLMEATVETGTAVDAAYGQPIMELSGLRLSREGDLLRIGVTDTLGNEFESAVCQRAAAQRG</sequence>
<evidence type="ECO:0000256" key="1">
    <source>
        <dbReference type="SAM" id="Phobius"/>
    </source>
</evidence>
<accession>A0A136Q4R2</accession>
<evidence type="ECO:0000313" key="3">
    <source>
        <dbReference type="Proteomes" id="UP000070366"/>
    </source>
</evidence>
<proteinExistence type="predicted"/>
<keyword evidence="1" id="KW-1133">Transmembrane helix</keyword>
<reference evidence="2 3" key="1">
    <citation type="submission" date="2016-02" db="EMBL/GenBank/DDBJ databases">
        <authorList>
            <person name="Wen L."/>
            <person name="He K."/>
            <person name="Yang H."/>
        </authorList>
    </citation>
    <scope>NUCLEOTIDE SEQUENCE [LARGE SCALE GENOMIC DNA]</scope>
    <source>
        <strain evidence="2 3">DSM 22607</strain>
    </source>
</reference>
<gene>
    <name evidence="2" type="ORF">HMPREF3293_01400</name>
</gene>
<dbReference type="Pfam" id="PF16152">
    <property type="entry name" value="DUF4860"/>
    <property type="match status" value="1"/>
</dbReference>
<dbReference type="KEGG" id="cmiu:B1H56_12140"/>
<name>A0A136Q4R2_9FIRM</name>
<feature type="transmembrane region" description="Helical" evidence="1">
    <location>
        <begin position="20"/>
        <end position="42"/>
    </location>
</feature>
<dbReference type="EMBL" id="LSZW01000057">
    <property type="protein sequence ID" value="KXK65678.1"/>
    <property type="molecule type" value="Genomic_DNA"/>
</dbReference>
<keyword evidence="1" id="KW-0812">Transmembrane</keyword>
<dbReference type="OrthoDB" id="1863061at2"/>
<comment type="caution">
    <text evidence="2">The sequence shown here is derived from an EMBL/GenBank/DDBJ whole genome shotgun (WGS) entry which is preliminary data.</text>
</comment>